<dbReference type="InterPro" id="IPR005720">
    <property type="entry name" value="Dihydroorotate_DH_cat"/>
</dbReference>
<proteinExistence type="inferred from homology"/>
<dbReference type="Pfam" id="PF01180">
    <property type="entry name" value="DHO_dh"/>
    <property type="match status" value="1"/>
</dbReference>
<dbReference type="Gene3D" id="3.20.20.70">
    <property type="entry name" value="Aldolase class I"/>
    <property type="match status" value="1"/>
</dbReference>
<dbReference type="SUPFAM" id="SSF51395">
    <property type="entry name" value="FMN-linked oxidoreductases"/>
    <property type="match status" value="1"/>
</dbReference>
<keyword evidence="11" id="KW-0999">Mitochondrion inner membrane</keyword>
<accession>A0ABQ9EC92</accession>
<dbReference type="InterPro" id="IPR001295">
    <property type="entry name" value="Dihydroorotate_DH_CS"/>
</dbReference>
<dbReference type="Proteomes" id="UP001217089">
    <property type="component" value="Unassembled WGS sequence"/>
</dbReference>
<comment type="subcellular location">
    <subcellularLocation>
        <location evidence="1">Membrane</location>
    </subcellularLocation>
    <subcellularLocation>
        <location evidence="11">Mitochondrion inner membrane</location>
        <topology evidence="11">Single-pass membrane protein</topology>
    </subcellularLocation>
</comment>
<dbReference type="PROSITE" id="PS00911">
    <property type="entry name" value="DHODEHASE_1"/>
    <property type="match status" value="1"/>
</dbReference>
<dbReference type="InterPro" id="IPR013785">
    <property type="entry name" value="Aldolase_TIM"/>
</dbReference>
<comment type="catalytic activity">
    <reaction evidence="10 11">
        <text>(S)-dihydroorotate + a quinone = orotate + a quinol</text>
        <dbReference type="Rhea" id="RHEA:30187"/>
        <dbReference type="ChEBI" id="CHEBI:24646"/>
        <dbReference type="ChEBI" id="CHEBI:30839"/>
        <dbReference type="ChEBI" id="CHEBI:30864"/>
        <dbReference type="ChEBI" id="CHEBI:132124"/>
        <dbReference type="EC" id="1.3.5.2"/>
    </reaction>
</comment>
<dbReference type="EC" id="1.3.5.2" evidence="4 11"/>
<keyword evidence="6 11" id="KW-0285">Flavoprotein</keyword>
<keyword evidence="7 11" id="KW-0288">FMN</keyword>
<comment type="similarity">
    <text evidence="3 11">Belongs to the dihydroorotate dehydrogenase family. Type 2 subfamily.</text>
</comment>
<evidence type="ECO:0000256" key="10">
    <source>
        <dbReference type="ARBA" id="ARBA00048639"/>
    </source>
</evidence>
<name>A0ABQ9EC92_TEGGR</name>
<dbReference type="PANTHER" id="PTHR48109:SF4">
    <property type="entry name" value="DIHYDROOROTATE DEHYDROGENASE (QUINONE), MITOCHONDRIAL"/>
    <property type="match status" value="1"/>
</dbReference>
<evidence type="ECO:0000256" key="8">
    <source>
        <dbReference type="ARBA" id="ARBA00023002"/>
    </source>
</evidence>
<dbReference type="InterPro" id="IPR050074">
    <property type="entry name" value="DHO_dehydrogenase"/>
</dbReference>
<gene>
    <name evidence="13" type="ORF">KUTeg_019357</name>
</gene>
<evidence type="ECO:0000256" key="11">
    <source>
        <dbReference type="RuleBase" id="RU361255"/>
    </source>
</evidence>
<comment type="pathway">
    <text evidence="2 11">Pyrimidine metabolism; UMP biosynthesis via de novo pathway; orotate from (S)-dihydroorotate (quinone route): step 1/1.</text>
</comment>
<feature type="domain" description="Dihydroorotate dehydrogenase catalytic" evidence="12">
    <location>
        <begin position="104"/>
        <end position="436"/>
    </location>
</feature>
<dbReference type="EMBL" id="JARBDR010000917">
    <property type="protein sequence ID" value="KAJ8302961.1"/>
    <property type="molecule type" value="Genomic_DNA"/>
</dbReference>
<evidence type="ECO:0000313" key="13">
    <source>
        <dbReference type="EMBL" id="KAJ8302961.1"/>
    </source>
</evidence>
<sequence>MCNTNSLTGLTQNCCTLCRPYVMGAKAKGASNFMKYIKDTVICVSGGTLLFGGYSIYEGNEKFYREVVMPTFRLFDAETAHRLAVKAAKYKLIPKPQKPDSSVLKSQVFGHQFSNPIGLAAGFDKDGEAVDGLFKMGFGFVEVGSVTPAPQPGNQKPRVFRLTKDNAIINRYGFNSEGHDAVYDRLKFRDTEPLVEGQINLPRMEESRNMLNINMWTETTVINNDRIRKEPGIVGVNLGKNKLSTNPVDDYTQGIKKFGEVADYLVINVSSPNTPGLREMQGKESLDYLLEQVVAERNKLSVKPKPPILVKIAPDLTEKDKKDIADVVVKREGFIDGLVISNTTVSRPETLKSPNKSETGGLSGEPLKQLATDTISDMYRLTKGRLPIIGIGGIGSGQDAYDKIKAGASLVQLYTALVYQGPPVIGRIKRELETLLKEDGFNSISDAVGADYKIK</sequence>
<dbReference type="InterPro" id="IPR005719">
    <property type="entry name" value="Dihydroorotate_DH_2"/>
</dbReference>
<organism evidence="13 14">
    <name type="scientific">Tegillarca granosa</name>
    <name type="common">Malaysian cockle</name>
    <name type="synonym">Anadara granosa</name>
    <dbReference type="NCBI Taxonomy" id="220873"/>
    <lineage>
        <taxon>Eukaryota</taxon>
        <taxon>Metazoa</taxon>
        <taxon>Spiralia</taxon>
        <taxon>Lophotrochozoa</taxon>
        <taxon>Mollusca</taxon>
        <taxon>Bivalvia</taxon>
        <taxon>Autobranchia</taxon>
        <taxon>Pteriomorphia</taxon>
        <taxon>Arcoida</taxon>
        <taxon>Arcoidea</taxon>
        <taxon>Arcidae</taxon>
        <taxon>Tegillarca</taxon>
    </lineage>
</organism>
<dbReference type="PROSITE" id="PS00912">
    <property type="entry name" value="DHODEHASE_2"/>
    <property type="match status" value="1"/>
</dbReference>
<keyword evidence="9" id="KW-0472">Membrane</keyword>
<dbReference type="PANTHER" id="PTHR48109">
    <property type="entry name" value="DIHYDROOROTATE DEHYDROGENASE (QUINONE), MITOCHONDRIAL-RELATED"/>
    <property type="match status" value="1"/>
</dbReference>
<reference evidence="13 14" key="1">
    <citation type="submission" date="2022-12" db="EMBL/GenBank/DDBJ databases">
        <title>Chromosome-level genome of Tegillarca granosa.</title>
        <authorList>
            <person name="Kim J."/>
        </authorList>
    </citation>
    <scope>NUCLEOTIDE SEQUENCE [LARGE SCALE GENOMIC DNA]</scope>
    <source>
        <strain evidence="13">Teg-2019</strain>
        <tissue evidence="13">Adductor muscle</tissue>
    </source>
</reference>
<evidence type="ECO:0000256" key="1">
    <source>
        <dbReference type="ARBA" id="ARBA00004370"/>
    </source>
</evidence>
<comment type="caution">
    <text evidence="13">The sequence shown here is derived from an EMBL/GenBank/DDBJ whole genome shotgun (WGS) entry which is preliminary data.</text>
</comment>
<evidence type="ECO:0000256" key="5">
    <source>
        <dbReference type="ARBA" id="ARBA00017599"/>
    </source>
</evidence>
<comment type="cofactor">
    <cofactor evidence="11">
        <name>FMN</name>
        <dbReference type="ChEBI" id="CHEBI:58210"/>
    </cofactor>
    <text evidence="11">Binds 1 FMN per subunit.</text>
</comment>
<evidence type="ECO:0000313" key="14">
    <source>
        <dbReference type="Proteomes" id="UP001217089"/>
    </source>
</evidence>
<evidence type="ECO:0000256" key="6">
    <source>
        <dbReference type="ARBA" id="ARBA00022630"/>
    </source>
</evidence>
<protein>
    <recommendedName>
        <fullName evidence="5 11">Dihydroorotate dehydrogenase (quinone), mitochondrial</fullName>
        <shortName evidence="11">DHOdehase</shortName>
        <ecNumber evidence="4 11">1.3.5.2</ecNumber>
    </recommendedName>
</protein>
<dbReference type="NCBIfam" id="TIGR01036">
    <property type="entry name" value="pyrD_sub2"/>
    <property type="match status" value="1"/>
</dbReference>
<keyword evidence="11" id="KW-0496">Mitochondrion</keyword>
<evidence type="ECO:0000256" key="7">
    <source>
        <dbReference type="ARBA" id="ARBA00022643"/>
    </source>
</evidence>
<evidence type="ECO:0000256" key="2">
    <source>
        <dbReference type="ARBA" id="ARBA00005161"/>
    </source>
</evidence>
<evidence type="ECO:0000256" key="9">
    <source>
        <dbReference type="ARBA" id="ARBA00023136"/>
    </source>
</evidence>
<keyword evidence="14" id="KW-1185">Reference proteome</keyword>
<dbReference type="CDD" id="cd04738">
    <property type="entry name" value="DHOD_2_like"/>
    <property type="match status" value="1"/>
</dbReference>
<keyword evidence="8 11" id="KW-0560">Oxidoreductase</keyword>
<evidence type="ECO:0000259" key="12">
    <source>
        <dbReference type="Pfam" id="PF01180"/>
    </source>
</evidence>
<evidence type="ECO:0000256" key="4">
    <source>
        <dbReference type="ARBA" id="ARBA00012791"/>
    </source>
</evidence>
<evidence type="ECO:0000256" key="3">
    <source>
        <dbReference type="ARBA" id="ARBA00005359"/>
    </source>
</evidence>